<dbReference type="EMBL" id="JNFF01000017">
    <property type="protein sequence ID" value="KEQ31400.1"/>
    <property type="molecule type" value="Genomic_DNA"/>
</dbReference>
<dbReference type="GO" id="GO:0043565">
    <property type="term" value="F:sequence-specific DNA binding"/>
    <property type="evidence" value="ECO:0007669"/>
    <property type="project" value="InterPro"/>
</dbReference>
<evidence type="ECO:0000256" key="3">
    <source>
        <dbReference type="ARBA" id="ARBA00023163"/>
    </source>
</evidence>
<dbReference type="PANTHER" id="PTHR43280:SF32">
    <property type="entry name" value="TRANSCRIPTIONAL REGULATORY PROTEIN"/>
    <property type="match status" value="1"/>
</dbReference>
<dbReference type="Proteomes" id="UP000028007">
    <property type="component" value="Unassembled WGS sequence"/>
</dbReference>
<dbReference type="SUPFAM" id="SSF51182">
    <property type="entry name" value="RmlC-like cupins"/>
    <property type="match status" value="1"/>
</dbReference>
<dbReference type="InterPro" id="IPR009057">
    <property type="entry name" value="Homeodomain-like_sf"/>
</dbReference>
<dbReference type="SUPFAM" id="SSF46689">
    <property type="entry name" value="Homeodomain-like"/>
    <property type="match status" value="1"/>
</dbReference>
<accession>A0A081PL27</accession>
<proteinExistence type="predicted"/>
<keyword evidence="3" id="KW-0804">Transcription</keyword>
<dbReference type="InterPro" id="IPR011051">
    <property type="entry name" value="RmlC_Cupin_sf"/>
</dbReference>
<keyword evidence="1" id="KW-0805">Transcription regulation</keyword>
<keyword evidence="2" id="KW-0238">DNA-binding</keyword>
<dbReference type="InterPro" id="IPR020449">
    <property type="entry name" value="Tscrpt_reg_AraC-type_HTH"/>
</dbReference>
<dbReference type="eggNOG" id="COG2207">
    <property type="taxonomic scope" value="Bacteria"/>
</dbReference>
<dbReference type="PRINTS" id="PR00032">
    <property type="entry name" value="HTHARAC"/>
</dbReference>
<gene>
    <name evidence="5" type="ORF">N180_07900</name>
</gene>
<dbReference type="SMART" id="SM00342">
    <property type="entry name" value="HTH_ARAC"/>
    <property type="match status" value="1"/>
</dbReference>
<comment type="caution">
    <text evidence="5">The sequence shown here is derived from an EMBL/GenBank/DDBJ whole genome shotgun (WGS) entry which is preliminary data.</text>
</comment>
<feature type="domain" description="HTH araC/xylS-type" evidence="4">
    <location>
        <begin position="185"/>
        <end position="283"/>
    </location>
</feature>
<sequence>MKKNVKSIPVFQLPEGTTNGLEVMQFLDFTSGPEAIMPVHRDEHYIFIFQQSGTSVFEVDFKSMILEGAGLMLVRSGQVHQVQNCSGITGWILALDKTLIDDKFRLIFENCEGMLPLYPEKECLQLVEKTIQLISEVHHNKLHARFHRDSLSLLVKAYTGFFAGTIESSLVQTASKPSRPVSISNAFKLALSRDFREVKQPAAYARALCLSLSYLNEVVKQVTGFPVSYWIKDIILLEAKRLLCYTDLNINQIADELGYTDYAYFNRLFSRNTGTSPLEFRRKYHG</sequence>
<dbReference type="CDD" id="cd02208">
    <property type="entry name" value="cupin_RmlC-like"/>
    <property type="match status" value="1"/>
</dbReference>
<evidence type="ECO:0000313" key="6">
    <source>
        <dbReference type="Proteomes" id="UP000028007"/>
    </source>
</evidence>
<dbReference type="RefSeq" id="WP_051759563.1">
    <property type="nucleotide sequence ID" value="NZ_JNFF01000017.1"/>
</dbReference>
<dbReference type="Gene3D" id="1.10.10.60">
    <property type="entry name" value="Homeodomain-like"/>
    <property type="match status" value="1"/>
</dbReference>
<organism evidence="5 6">
    <name type="scientific">Pedobacter antarcticus 4BY</name>
    <dbReference type="NCBI Taxonomy" id="1358423"/>
    <lineage>
        <taxon>Bacteria</taxon>
        <taxon>Pseudomonadati</taxon>
        <taxon>Bacteroidota</taxon>
        <taxon>Sphingobacteriia</taxon>
        <taxon>Sphingobacteriales</taxon>
        <taxon>Sphingobacteriaceae</taxon>
        <taxon>Pedobacter</taxon>
    </lineage>
</organism>
<protein>
    <recommendedName>
        <fullName evidence="4">HTH araC/xylS-type domain-containing protein</fullName>
    </recommendedName>
</protein>
<dbReference type="InterPro" id="IPR018060">
    <property type="entry name" value="HTH_AraC"/>
</dbReference>
<dbReference type="AlphaFoldDB" id="A0A081PL27"/>
<keyword evidence="6" id="KW-1185">Reference proteome</keyword>
<dbReference type="PANTHER" id="PTHR43280">
    <property type="entry name" value="ARAC-FAMILY TRANSCRIPTIONAL REGULATOR"/>
    <property type="match status" value="1"/>
</dbReference>
<evidence type="ECO:0000313" key="5">
    <source>
        <dbReference type="EMBL" id="KEQ31400.1"/>
    </source>
</evidence>
<evidence type="ECO:0000259" key="4">
    <source>
        <dbReference type="PROSITE" id="PS01124"/>
    </source>
</evidence>
<dbReference type="OrthoDB" id="2585681at2"/>
<dbReference type="PROSITE" id="PS01124">
    <property type="entry name" value="HTH_ARAC_FAMILY_2"/>
    <property type="match status" value="1"/>
</dbReference>
<dbReference type="GO" id="GO:0003700">
    <property type="term" value="F:DNA-binding transcription factor activity"/>
    <property type="evidence" value="ECO:0007669"/>
    <property type="project" value="InterPro"/>
</dbReference>
<reference evidence="5 6" key="1">
    <citation type="journal article" date="1992" name="Int. J. Syst. Bacteriol.">
        <title>Sphingobacterium antarcticus sp. nov. a Psychrotrophic Bacterium from the Soils of Schirmacher Oasis, Antarctica.</title>
        <authorList>
            <person name="Shivaji S."/>
            <person name="Ray M.K."/>
            <person name="Rao N.S."/>
            <person name="Saiserr L."/>
            <person name="Jagannadham M.V."/>
            <person name="Kumar G.S."/>
            <person name="Reddy G."/>
            <person name="Bhargava P.M."/>
        </authorList>
    </citation>
    <scope>NUCLEOTIDE SEQUENCE [LARGE SCALE GENOMIC DNA]</scope>
    <source>
        <strain evidence="5 6">4BY</strain>
    </source>
</reference>
<dbReference type="Pfam" id="PF12833">
    <property type="entry name" value="HTH_18"/>
    <property type="match status" value="1"/>
</dbReference>
<evidence type="ECO:0000256" key="2">
    <source>
        <dbReference type="ARBA" id="ARBA00023125"/>
    </source>
</evidence>
<evidence type="ECO:0000256" key="1">
    <source>
        <dbReference type="ARBA" id="ARBA00023015"/>
    </source>
</evidence>
<name>A0A081PL27_9SPHI</name>